<gene>
    <name evidence="4" type="ORF">VIT_00s0256g00030</name>
</gene>
<dbReference type="InterPro" id="IPR036770">
    <property type="entry name" value="Ankyrin_rpt-contain_sf"/>
</dbReference>
<keyword evidence="5" id="KW-1185">Reference proteome</keyword>
<keyword evidence="2" id="KW-0472">Membrane</keyword>
<dbReference type="PANTHER" id="PTHR24177:SF314">
    <property type="entry name" value="PROTEIN ACCELERATED CELL DEATH 6-LIKE ISOFORM X1"/>
    <property type="match status" value="1"/>
</dbReference>
<dbReference type="Pfam" id="PF12796">
    <property type="entry name" value="Ank_2"/>
    <property type="match status" value="2"/>
</dbReference>
<evidence type="ECO:0000259" key="3">
    <source>
        <dbReference type="Pfam" id="PF13962"/>
    </source>
</evidence>
<keyword evidence="2" id="KW-1133">Transmembrane helix</keyword>
<dbReference type="GO" id="GO:0016020">
    <property type="term" value="C:membrane"/>
    <property type="evidence" value="ECO:0000318"/>
    <property type="project" value="GO_Central"/>
</dbReference>
<dbReference type="EMBL" id="FN594990">
    <property type="protein sequence ID" value="CCB45260.1"/>
    <property type="molecule type" value="Genomic_DNA"/>
</dbReference>
<reference evidence="5" key="1">
    <citation type="journal article" date="2007" name="Nature">
        <title>The grapevine genome sequence suggests ancestral hexaploidization in major angiosperm phyla.</title>
        <authorList>
            <consortium name="The French-Italian Public Consortium for Grapevine Genome Characterization."/>
            <person name="Jaillon O."/>
            <person name="Aury J.-M."/>
            <person name="Noel B."/>
            <person name="Policriti A."/>
            <person name="Clepet C."/>
            <person name="Casagrande A."/>
            <person name="Choisne N."/>
            <person name="Aubourg S."/>
            <person name="Vitulo N."/>
            <person name="Jubin C."/>
            <person name="Vezzi A."/>
            <person name="Legeai F."/>
            <person name="Hugueney P."/>
            <person name="Dasilva C."/>
            <person name="Horner D."/>
            <person name="Mica E."/>
            <person name="Jublot D."/>
            <person name="Poulain J."/>
            <person name="Bruyere C."/>
            <person name="Billault A."/>
            <person name="Segurens B."/>
            <person name="Gouyvenoux M."/>
            <person name="Ugarte E."/>
            <person name="Cattonaro F."/>
            <person name="Anthouard V."/>
            <person name="Vico V."/>
            <person name="Del Fabbro C."/>
            <person name="Alaux M."/>
            <person name="Di Gaspero G."/>
            <person name="Dumas V."/>
            <person name="Felice N."/>
            <person name="Paillard S."/>
            <person name="Juman I."/>
            <person name="Moroldo M."/>
            <person name="Scalabrin S."/>
            <person name="Canaguier A."/>
            <person name="Le Clainche I."/>
            <person name="Malacrida G."/>
            <person name="Durand E."/>
            <person name="Pesole G."/>
            <person name="Laucou V."/>
            <person name="Chatelet P."/>
            <person name="Merdinoglu D."/>
            <person name="Delledonne M."/>
            <person name="Pezzotti M."/>
            <person name="Lecharny A."/>
            <person name="Scarpelli C."/>
            <person name="Artiguenave F."/>
            <person name="Pe M.E."/>
            <person name="Valle G."/>
            <person name="Morgante M."/>
            <person name="Caboche M."/>
            <person name="Adam-Blondon A.-F."/>
            <person name="Weissenbach J."/>
            <person name="Quetier F."/>
            <person name="Wincker P."/>
        </authorList>
    </citation>
    <scope>NUCLEOTIDE SEQUENCE [LARGE SCALE GENOMIC DNA]</scope>
    <source>
        <strain evidence="5">cv. Pinot noir / PN40024</strain>
    </source>
</reference>
<dbReference type="eggNOG" id="KOG0504">
    <property type="taxonomic scope" value="Eukaryota"/>
</dbReference>
<dbReference type="InParanoid" id="F6GZ74"/>
<dbReference type="PaxDb" id="29760-VIT_00s0256g00030.t01"/>
<organism evidence="4 5">
    <name type="scientific">Vitis vinifera</name>
    <name type="common">Grape</name>
    <dbReference type="NCBI Taxonomy" id="29760"/>
    <lineage>
        <taxon>Eukaryota</taxon>
        <taxon>Viridiplantae</taxon>
        <taxon>Streptophyta</taxon>
        <taxon>Embryophyta</taxon>
        <taxon>Tracheophyta</taxon>
        <taxon>Spermatophyta</taxon>
        <taxon>Magnoliopsida</taxon>
        <taxon>eudicotyledons</taxon>
        <taxon>Gunneridae</taxon>
        <taxon>Pentapetalae</taxon>
        <taxon>rosids</taxon>
        <taxon>Vitales</taxon>
        <taxon>Vitaceae</taxon>
        <taxon>Viteae</taxon>
        <taxon>Vitis</taxon>
    </lineage>
</organism>
<dbReference type="AlphaFoldDB" id="F6GZ74"/>
<feature type="transmembrane region" description="Helical" evidence="2">
    <location>
        <begin position="604"/>
        <end position="628"/>
    </location>
</feature>
<feature type="transmembrane region" description="Helical" evidence="2">
    <location>
        <begin position="566"/>
        <end position="584"/>
    </location>
</feature>
<dbReference type="InterPro" id="IPR026961">
    <property type="entry name" value="PGG_dom"/>
</dbReference>
<dbReference type="Proteomes" id="UP000009183">
    <property type="component" value="Unassembled WGS sequence, unordered"/>
</dbReference>
<evidence type="ECO:0000256" key="1">
    <source>
        <dbReference type="SAM" id="MobiDB-lite"/>
    </source>
</evidence>
<evidence type="ECO:0000313" key="4">
    <source>
        <dbReference type="EMBL" id="CCB45260.1"/>
    </source>
</evidence>
<evidence type="ECO:0000313" key="5">
    <source>
        <dbReference type="Proteomes" id="UP000009183"/>
    </source>
</evidence>
<dbReference type="ExpressionAtlas" id="F6GZ74">
    <property type="expression patterns" value="baseline and differential"/>
</dbReference>
<feature type="transmembrane region" description="Helical" evidence="2">
    <location>
        <begin position="649"/>
        <end position="671"/>
    </location>
</feature>
<feature type="region of interest" description="Disordered" evidence="1">
    <location>
        <begin position="351"/>
        <end position="409"/>
    </location>
</feature>
<dbReference type="SUPFAM" id="SSF48403">
    <property type="entry name" value="Ankyrin repeat"/>
    <property type="match status" value="2"/>
</dbReference>
<feature type="transmembrane region" description="Helical" evidence="2">
    <location>
        <begin position="677"/>
        <end position="697"/>
    </location>
</feature>
<dbReference type="OrthoDB" id="1923662at2759"/>
<feature type="domain" description="PGG" evidence="3">
    <location>
        <begin position="556"/>
        <end position="668"/>
    </location>
</feature>
<evidence type="ECO:0000256" key="2">
    <source>
        <dbReference type="SAM" id="Phobius"/>
    </source>
</evidence>
<dbReference type="FunFam" id="1.25.40.20:FF:000782">
    <property type="entry name" value="Uncharacterized protein"/>
    <property type="match status" value="1"/>
</dbReference>
<dbReference type="FunFam" id="1.25.40.20:FF:000665">
    <property type="entry name" value="Uncharacterized protein"/>
    <property type="match status" value="1"/>
</dbReference>
<protein>
    <recommendedName>
        <fullName evidence="3">PGG domain-containing protein</fullName>
    </recommendedName>
</protein>
<dbReference type="SMART" id="SM00248">
    <property type="entry name" value="ANK"/>
    <property type="match status" value="5"/>
</dbReference>
<dbReference type="Gene3D" id="1.25.40.20">
    <property type="entry name" value="Ankyrin repeat-containing domain"/>
    <property type="match status" value="2"/>
</dbReference>
<proteinExistence type="predicted"/>
<name>F6GZ74_VITVI</name>
<dbReference type="InterPro" id="IPR002110">
    <property type="entry name" value="Ankyrin_rpt"/>
</dbReference>
<keyword evidence="2" id="KW-0812">Transmembrane</keyword>
<accession>F6GZ74</accession>
<sequence>MNFKFSLFSVPKEINKLGKKIIVHHEIHKDHQRQYPHYNLILFYVQLHPSHTPILVSLSEEPPMADMDKAKGIHQLNGDLYRALMEKNSKDVLDCFERLPKDEGPLHTITIHKDTVLHMACYSKQRDLALELLKLLPPSLNDRLTNTKNDVDNTILHEVATNNSMTDVATEILNRTPKLLTARNILGETPLFRAVRYGKDEMFKLLAEKLDRMDFETEEDRKACLQRKDGTTILHISVFTENFDLALLIAERYGDLISAWDSNQMTALQHLACNPSAFLSGCEHGHLRRFIYSCISNKARGSRCQDLKSDAKSRFRWPIWEALLEEKHRYEAACELASKLLESDTSWEATNPQAVDRGVPTKPISVQEKGGGSLVSSKKREKVKPSIVLQHPDDKKGKTSPKGNRTRFNNIRNKETPLFLATMSGIPEIVSEILKKYPQAIEHYNDQGRNILHVAINYRQIEIFDMVVEMEMPARRLLRATDTKGNSILHMIGKKGKRYVSRKTRSPAIQLQEELLLFERVKEYSKSHFLKVFNHNNQTADELFASNYCELHEEAKEWLKRTAENCTIVAVLIATVAFAAAYTIPGGPNQSTGIPLLLSQPFFVVFTLADVISLTYALTSVITFLSILTSPFQLQDFKKSLLRKLMLGFTFLILSVSMMMVAFGATVILMIQNKERWTKIVLYSVAFLPVIIFALSYSPLYYRLLKACTGLLNLALELCPRCTCVSPPSWTTKFFNRGESKPNRPQSQTFSSKCPSTFQTIDSSV</sequence>
<dbReference type="PANTHER" id="PTHR24177">
    <property type="entry name" value="CASKIN"/>
    <property type="match status" value="1"/>
</dbReference>
<dbReference type="HOGENOM" id="CLU_016885_2_0_1"/>
<dbReference type="Pfam" id="PF13962">
    <property type="entry name" value="PGG"/>
    <property type="match status" value="1"/>
</dbReference>